<dbReference type="GO" id="GO:0019441">
    <property type="term" value="P:L-tryptophan catabolic process to kynurenine"/>
    <property type="evidence" value="ECO:0007669"/>
    <property type="project" value="InterPro"/>
</dbReference>
<dbReference type="AlphaFoldDB" id="A0A4Y1VKQ1"/>
<dbReference type="EMBL" id="AP019725">
    <property type="protein sequence ID" value="BBK89496.1"/>
    <property type="molecule type" value="Genomic_DNA"/>
</dbReference>
<dbReference type="Gene3D" id="3.50.30.50">
    <property type="entry name" value="Putative cyclase"/>
    <property type="match status" value="1"/>
</dbReference>
<evidence type="ECO:0000313" key="2">
    <source>
        <dbReference type="Proteomes" id="UP000320533"/>
    </source>
</evidence>
<geneLocation type="plasmid" evidence="2">
    <name>pbun1 dna</name>
</geneLocation>
<protein>
    <submittedName>
        <fullName evidence="1">Cyclase</fullName>
    </submittedName>
</protein>
<name>A0A4Y1VKQ1_BACUN</name>
<dbReference type="GO" id="GO:0004061">
    <property type="term" value="F:arylformamidase activity"/>
    <property type="evidence" value="ECO:0007669"/>
    <property type="project" value="InterPro"/>
</dbReference>
<gene>
    <name evidence="1" type="ORF">Bun01g_38660</name>
</gene>
<organism evidence="1 2">
    <name type="scientific">Bacteroides uniformis</name>
    <dbReference type="NCBI Taxonomy" id="820"/>
    <lineage>
        <taxon>Bacteria</taxon>
        <taxon>Pseudomonadati</taxon>
        <taxon>Bacteroidota</taxon>
        <taxon>Bacteroidia</taxon>
        <taxon>Bacteroidales</taxon>
        <taxon>Bacteroidaceae</taxon>
        <taxon>Bacteroides</taxon>
    </lineage>
</organism>
<reference evidence="1 2" key="1">
    <citation type="submission" date="2019-06" db="EMBL/GenBank/DDBJ databases">
        <title>Complete genome sequence of Bacteroides uniformis NBRC 113350.</title>
        <authorList>
            <person name="Miura T."/>
            <person name="Furukawa M."/>
            <person name="Shimamura M."/>
            <person name="Ohyama Y."/>
            <person name="Yamazoe A."/>
            <person name="Kawasaki H."/>
        </authorList>
    </citation>
    <scope>NUCLEOTIDE SEQUENCE [LARGE SCALE GENOMIC DNA]</scope>
    <source>
        <strain evidence="1 2">NBRC 113350</strain>
        <plasmid evidence="2">pbun1 dna</plasmid>
    </source>
</reference>
<dbReference type="InterPro" id="IPR037175">
    <property type="entry name" value="KFase_sf"/>
</dbReference>
<keyword evidence="1" id="KW-0614">Plasmid</keyword>
<dbReference type="Proteomes" id="UP000320533">
    <property type="component" value="Plasmid pBUN1"/>
</dbReference>
<dbReference type="InterPro" id="IPR007325">
    <property type="entry name" value="KFase/CYL"/>
</dbReference>
<dbReference type="RefSeq" id="WP_141982274.1">
    <property type="nucleotide sequence ID" value="NZ_AP019725.1"/>
</dbReference>
<evidence type="ECO:0000313" key="1">
    <source>
        <dbReference type="EMBL" id="BBK89496.1"/>
    </source>
</evidence>
<sequence>MNQLHITLEENSPAIKWANTQADRIGARGHVGTHLDCYTTVPEKPEYNITAMVLDCQNEMPKEEDIKSLTTLENMALLLHTANLERNEYGTDMYFSTETFLSEEVLHTILEKKPLFIIIDSHGIAEKGKRHIEFDKICEANGCHVIENVDLSCIGNQKEVQLKILININHQSTGKPCELYCV</sequence>
<dbReference type="KEGG" id="bun:Bun01g_38660"/>
<proteinExistence type="predicted"/>
<dbReference type="Pfam" id="PF04199">
    <property type="entry name" value="Cyclase"/>
    <property type="match status" value="1"/>
</dbReference>
<dbReference type="SUPFAM" id="SSF102198">
    <property type="entry name" value="Putative cyclase"/>
    <property type="match status" value="1"/>
</dbReference>
<accession>A0A4Y1VKQ1</accession>